<dbReference type="OMA" id="HACYTRA"/>
<reference evidence="1 2" key="1">
    <citation type="journal article" date="2007" name="Science">
        <title>Genomic minimalism in the early diverging intestinal parasite Giardia lamblia.</title>
        <authorList>
            <person name="Morrison H.G."/>
            <person name="McArthur A.G."/>
            <person name="Gillin F.D."/>
            <person name="Aley S.B."/>
            <person name="Adam R.D."/>
            <person name="Olsen G.J."/>
            <person name="Best A.A."/>
            <person name="Cande W.Z."/>
            <person name="Chen F."/>
            <person name="Cipriano M.J."/>
            <person name="Davids B.J."/>
            <person name="Dawson S.C."/>
            <person name="Elmendorf H.G."/>
            <person name="Hehl A.B."/>
            <person name="Holder M.E."/>
            <person name="Huse S.M."/>
            <person name="Kim U.U."/>
            <person name="Lasek-Nesselquist E."/>
            <person name="Manning G."/>
            <person name="Nigam A."/>
            <person name="Nixon J.E."/>
            <person name="Palm D."/>
            <person name="Passamaneck N.E."/>
            <person name="Prabhu A."/>
            <person name="Reich C.I."/>
            <person name="Reiner D.S."/>
            <person name="Samuelson J."/>
            <person name="Svard S.G."/>
            <person name="Sogin M.L."/>
        </authorList>
    </citation>
    <scope>NUCLEOTIDE SEQUENCE [LARGE SCALE GENOMIC DNA]</scope>
    <source>
        <strain evidence="1 2">WB C6</strain>
    </source>
</reference>
<name>A8BML0_GIAIC</name>
<protein>
    <submittedName>
        <fullName evidence="1">Uncharacterized protein</fullName>
    </submittedName>
</protein>
<dbReference type="EMBL" id="AACB03000002">
    <property type="protein sequence ID" value="KAE8304023.1"/>
    <property type="molecule type" value="Genomic_DNA"/>
</dbReference>
<dbReference type="GeneID" id="5699006"/>
<dbReference type="HOGENOM" id="CLU_2188973_0_0_1"/>
<dbReference type="VEuPathDB" id="GiardiaDB:GL50803_26988"/>
<dbReference type="KEGG" id="gla:GL50803_0026988"/>
<sequence>METLAEIATQAHACYTRALALAREDRRLEITINTLERSIEEAERRLSHLRSHTNRNITHIHNTLGSSKVVQKSQSLRMHTPLLVANILVLGSYVIKTILVHVARKKGFF</sequence>
<keyword evidence="2" id="KW-1185">Reference proteome</keyword>
<dbReference type="AlphaFoldDB" id="A8BML0"/>
<organism evidence="1 2">
    <name type="scientific">Giardia intestinalis (strain ATCC 50803 / WB clone C6)</name>
    <name type="common">Giardia lamblia</name>
    <dbReference type="NCBI Taxonomy" id="184922"/>
    <lineage>
        <taxon>Eukaryota</taxon>
        <taxon>Metamonada</taxon>
        <taxon>Diplomonadida</taxon>
        <taxon>Hexamitidae</taxon>
        <taxon>Giardiinae</taxon>
        <taxon>Giardia</taxon>
    </lineage>
</organism>
<evidence type="ECO:0000313" key="1">
    <source>
        <dbReference type="EMBL" id="KAE8304023.1"/>
    </source>
</evidence>
<evidence type="ECO:0000313" key="2">
    <source>
        <dbReference type="Proteomes" id="UP000001548"/>
    </source>
</evidence>
<accession>A8BML0</accession>
<gene>
    <name evidence="1" type="ORF">GL50803_0026988</name>
</gene>
<proteinExistence type="predicted"/>
<comment type="caution">
    <text evidence="1">The sequence shown here is derived from an EMBL/GenBank/DDBJ whole genome shotgun (WGS) entry which is preliminary data.</text>
</comment>
<dbReference type="RefSeq" id="XP_001706120.1">
    <property type="nucleotide sequence ID" value="XM_001706068.1"/>
</dbReference>
<dbReference type="Proteomes" id="UP000001548">
    <property type="component" value="Unassembled WGS sequence"/>
</dbReference>